<keyword evidence="9 17" id="KW-0378">Hydrolase</keyword>
<dbReference type="HOGENOM" id="CLU_045813_0_0_4"/>
<keyword evidence="10 16" id="KW-0106">Calcium</keyword>
<evidence type="ECO:0000256" key="9">
    <source>
        <dbReference type="ARBA" id="ARBA00022801"/>
    </source>
</evidence>
<keyword evidence="14 17" id="KW-0998">Cell outer membrane</keyword>
<keyword evidence="11 17" id="KW-0442">Lipid degradation</keyword>
<gene>
    <name evidence="18" type="ORF">LT85_1573</name>
</gene>
<evidence type="ECO:0000256" key="7">
    <source>
        <dbReference type="ARBA" id="ARBA00022723"/>
    </source>
</evidence>
<keyword evidence="7 16" id="KW-0479">Metal-binding</keyword>
<dbReference type="STRING" id="279058.LT85_1573"/>
<accession>A0A0A1F8C8</accession>
<comment type="catalytic activity">
    <reaction evidence="1 17">
        <text>a 1,2-diacyl-sn-glycero-3-phosphocholine + H2O = a 2-acyl-sn-glycero-3-phosphocholine + a fatty acid + H(+)</text>
        <dbReference type="Rhea" id="RHEA:18689"/>
        <dbReference type="ChEBI" id="CHEBI:15377"/>
        <dbReference type="ChEBI" id="CHEBI:15378"/>
        <dbReference type="ChEBI" id="CHEBI:28868"/>
        <dbReference type="ChEBI" id="CHEBI:57643"/>
        <dbReference type="ChEBI" id="CHEBI:57875"/>
        <dbReference type="EC" id="3.1.1.32"/>
    </reaction>
</comment>
<sequence length="400" mass="44013">MQELLAIFLGACHVLWAAYRKLAIMETFLIFPAAPDQPASFCFFHNSSMKRNVKIFLLSCCCMSPALLHAAELEQQLAHCSALADASARLGCYDALASAAADAAVPATPAGAATVSVAPAFPAPTVATGKTTTEQGADQISHTVQSWELDPNAKRGVFALKSYLDNYVLLANYSTSTNQAPFNPDTPNGLNLQKTELTYQLSFKMKMLENIAGSPVDLWLAYTQQSFWQAYNRANSSPFRETNYQPELIATLPLTAKIGDFNFRYLNLALMHQSNGQSSTLSRSWNRFYAELGAEYGKLALAARIWKRLDNAKADNDNIDIVDYMGHGDLRATYRQDGYEYSLLARHNFQTGHGAVQASLAFPVTTNLKGYVQLFSGYGESLIDYNYSQKSIGAGFLIDF</sequence>
<dbReference type="Pfam" id="PF02253">
    <property type="entry name" value="PLA1"/>
    <property type="match status" value="1"/>
</dbReference>
<evidence type="ECO:0000256" key="14">
    <source>
        <dbReference type="ARBA" id="ARBA00023237"/>
    </source>
</evidence>
<dbReference type="Proteomes" id="UP000030302">
    <property type="component" value="Chromosome"/>
</dbReference>
<dbReference type="InterPro" id="IPR003187">
    <property type="entry name" value="PLipase_A1"/>
</dbReference>
<keyword evidence="8" id="KW-0732">Signal</keyword>
<dbReference type="KEGG" id="care:LT85_1573"/>
<keyword evidence="13" id="KW-0472">Membrane</keyword>
<dbReference type="EC" id="3.1.1.4" evidence="17"/>
<dbReference type="PANTHER" id="PTHR40457:SF1">
    <property type="entry name" value="PHOSPHOLIPASE A1"/>
    <property type="match status" value="1"/>
</dbReference>
<comment type="subunit">
    <text evidence="4 17">Homodimer; dimerization is reversible, and the dimeric form is the active one.</text>
</comment>
<keyword evidence="6" id="KW-0812">Transmembrane</keyword>
<keyword evidence="5" id="KW-1134">Transmembrane beta strand</keyword>
<organism evidence="18 19">
    <name type="scientific">Collimonas arenae</name>
    <dbReference type="NCBI Taxonomy" id="279058"/>
    <lineage>
        <taxon>Bacteria</taxon>
        <taxon>Pseudomonadati</taxon>
        <taxon>Pseudomonadota</taxon>
        <taxon>Betaproteobacteria</taxon>
        <taxon>Burkholderiales</taxon>
        <taxon>Oxalobacteraceae</taxon>
        <taxon>Collimonas</taxon>
    </lineage>
</organism>
<dbReference type="PRINTS" id="PR01486">
    <property type="entry name" value="PHPHLIPASEA1"/>
</dbReference>
<dbReference type="InterPro" id="IPR036541">
    <property type="entry name" value="PLipase_A1_sf"/>
</dbReference>
<feature type="binding site" description="in dimeric form" evidence="16">
    <location>
        <position position="236"/>
    </location>
    <ligand>
        <name>Ca(2+)</name>
        <dbReference type="ChEBI" id="CHEBI:29108"/>
        <label>1</label>
    </ligand>
</feature>
<keyword evidence="12 17" id="KW-0443">Lipid metabolism</keyword>
<evidence type="ECO:0000256" key="11">
    <source>
        <dbReference type="ARBA" id="ARBA00022963"/>
    </source>
</evidence>
<evidence type="ECO:0000256" key="4">
    <source>
        <dbReference type="ARBA" id="ARBA00011702"/>
    </source>
</evidence>
<dbReference type="SUPFAM" id="SSF56931">
    <property type="entry name" value="Outer membrane phospholipase A (OMPLA)"/>
    <property type="match status" value="1"/>
</dbReference>
<evidence type="ECO:0000256" key="17">
    <source>
        <dbReference type="RuleBase" id="RU366027"/>
    </source>
</evidence>
<comment type="catalytic activity">
    <reaction evidence="2 17">
        <text>a 1,2-diacyl-sn-glycero-3-phosphocholine + H2O = a 1-acyl-sn-glycero-3-phosphocholine + a fatty acid + H(+)</text>
        <dbReference type="Rhea" id="RHEA:15801"/>
        <dbReference type="ChEBI" id="CHEBI:15377"/>
        <dbReference type="ChEBI" id="CHEBI:15378"/>
        <dbReference type="ChEBI" id="CHEBI:28868"/>
        <dbReference type="ChEBI" id="CHEBI:57643"/>
        <dbReference type="ChEBI" id="CHEBI:58168"/>
        <dbReference type="EC" id="3.1.1.4"/>
    </reaction>
</comment>
<reference evidence="19" key="1">
    <citation type="journal article" date="2014" name="Soil Biol. Biochem.">
        <title>Structure and function of bacterial communities in ageing soils: Insights from the Mendocino ecological staircase.</title>
        <authorList>
            <person name="Uroz S."/>
            <person name="Tech J.J."/>
            <person name="Sawaya N.A."/>
            <person name="Frey-Klett P."/>
            <person name="Leveau J.H.J."/>
        </authorList>
    </citation>
    <scope>NUCLEOTIDE SEQUENCE [LARGE SCALE GENOMIC DNA]</scope>
    <source>
        <strain evidence="19">Cal35</strain>
    </source>
</reference>
<name>A0A0A1F8C8_9BURK</name>
<feature type="active site" description="Proton acceptor" evidence="15">
    <location>
        <position position="272"/>
    </location>
</feature>
<evidence type="ECO:0000256" key="2">
    <source>
        <dbReference type="ARBA" id="ARBA00001604"/>
    </source>
</evidence>
<evidence type="ECO:0000256" key="10">
    <source>
        <dbReference type="ARBA" id="ARBA00022837"/>
    </source>
</evidence>
<dbReference type="Gene3D" id="2.40.230.10">
    <property type="entry name" value="Phospholipase A1"/>
    <property type="match status" value="1"/>
</dbReference>
<evidence type="ECO:0000313" key="18">
    <source>
        <dbReference type="EMBL" id="AIY40731.1"/>
    </source>
</evidence>
<evidence type="ECO:0000256" key="6">
    <source>
        <dbReference type="ARBA" id="ARBA00022692"/>
    </source>
</evidence>
<feature type="binding site" description="in dimeric form" evidence="16">
    <location>
        <position position="317"/>
    </location>
    <ligand>
        <name>Ca(2+)</name>
        <dbReference type="ChEBI" id="CHEBI:29108"/>
        <label>1</label>
    </ligand>
</feature>
<proteinExistence type="inferred from homology"/>
<evidence type="ECO:0000256" key="13">
    <source>
        <dbReference type="ARBA" id="ARBA00023136"/>
    </source>
</evidence>
<evidence type="ECO:0000256" key="8">
    <source>
        <dbReference type="ARBA" id="ARBA00022729"/>
    </source>
</evidence>
<dbReference type="GO" id="GO:0046872">
    <property type="term" value="F:metal ion binding"/>
    <property type="evidence" value="ECO:0007669"/>
    <property type="project" value="UniProtKB-KW"/>
</dbReference>
<comment type="function">
    <text evidence="17">Hydrolysis of phosphatidylcholine with phospholipase A2 (EC 3.1.1.4) and phospholipase A1 (EC 3.1.1.32) activities.</text>
</comment>
<dbReference type="EMBL" id="CP009962">
    <property type="protein sequence ID" value="AIY40731.1"/>
    <property type="molecule type" value="Genomic_DNA"/>
</dbReference>
<feature type="active site" description="Nucleophile" evidence="15">
    <location>
        <position position="274"/>
    </location>
</feature>
<comment type="similarity">
    <text evidence="3 17">Belongs to the phospholipase A1 family.</text>
</comment>
<evidence type="ECO:0000256" key="16">
    <source>
        <dbReference type="PIRSR" id="PIRSR603187-2"/>
    </source>
</evidence>
<evidence type="ECO:0000256" key="12">
    <source>
        <dbReference type="ARBA" id="ARBA00023098"/>
    </source>
</evidence>
<dbReference type="GO" id="GO:0008970">
    <property type="term" value="F:phospholipase A1 activity"/>
    <property type="evidence" value="ECO:0007669"/>
    <property type="project" value="UniProtKB-EC"/>
</dbReference>
<comment type="subcellular location">
    <subcellularLocation>
        <location evidence="17">Cell outer membrane</location>
        <topology evidence="17">Multi-pass membrane protein</topology>
    </subcellularLocation>
    <text evidence="17">One of the very few enzymes located there.</text>
</comment>
<dbReference type="EC" id="3.1.1.32" evidence="17"/>
<evidence type="ECO:0000256" key="5">
    <source>
        <dbReference type="ARBA" id="ARBA00022452"/>
    </source>
</evidence>
<evidence type="ECO:0000256" key="1">
    <source>
        <dbReference type="ARBA" id="ARBA00000111"/>
    </source>
</evidence>
<comment type="cofactor">
    <cofactor evidence="17">
        <name>Ca(2+)</name>
        <dbReference type="ChEBI" id="CHEBI:29108"/>
    </cofactor>
    <text evidence="17">Binds 1 Ca(2+) ion per monomer. In the dimeric form the Ca(2+) is bound by different amino acids with binding of each Ca(2+) shared with ligands coming from each monomer. The Ca(2+) ion may have a role in catalysis.</text>
</comment>
<feature type="binding site" description="in dimeric form" evidence="16">
    <location>
        <position position="282"/>
    </location>
    <ligand>
        <name>Ca(2+)</name>
        <dbReference type="ChEBI" id="CHEBI:29108"/>
        <label>1</label>
    </ligand>
</feature>
<dbReference type="PANTHER" id="PTHR40457">
    <property type="entry name" value="PHOSPHOLIPASE A1"/>
    <property type="match status" value="1"/>
</dbReference>
<protein>
    <recommendedName>
        <fullName evidence="17">Phospholipase A1</fullName>
        <ecNumber evidence="17">3.1.1.32</ecNumber>
        <ecNumber evidence="17">3.1.1.4</ecNumber>
    </recommendedName>
    <alternativeName>
        <fullName evidence="17">Phosphatidylcholine 1-acylhydrolase</fullName>
    </alternativeName>
</protein>
<dbReference type="GO" id="GO:0004623">
    <property type="term" value="F:phospholipase A2 activity"/>
    <property type="evidence" value="ECO:0007669"/>
    <property type="project" value="UniProtKB-EC"/>
</dbReference>
<dbReference type="CDD" id="cd00541">
    <property type="entry name" value="OMPLA"/>
    <property type="match status" value="1"/>
</dbReference>
<dbReference type="GO" id="GO:0016042">
    <property type="term" value="P:lipid catabolic process"/>
    <property type="evidence" value="ECO:0007669"/>
    <property type="project" value="UniProtKB-KW"/>
</dbReference>
<keyword evidence="19" id="KW-1185">Reference proteome</keyword>
<dbReference type="AlphaFoldDB" id="A0A0A1F8C8"/>
<evidence type="ECO:0000313" key="19">
    <source>
        <dbReference type="Proteomes" id="UP000030302"/>
    </source>
</evidence>
<evidence type="ECO:0000256" key="15">
    <source>
        <dbReference type="PIRSR" id="PIRSR603187-1"/>
    </source>
</evidence>
<evidence type="ECO:0000256" key="3">
    <source>
        <dbReference type="ARBA" id="ARBA00010525"/>
    </source>
</evidence>
<dbReference type="GO" id="GO:0009279">
    <property type="term" value="C:cell outer membrane"/>
    <property type="evidence" value="ECO:0007669"/>
    <property type="project" value="UniProtKB-SubCell"/>
</dbReference>